<dbReference type="PANTHER" id="PTHR46401">
    <property type="entry name" value="GLYCOSYLTRANSFERASE WBBK-RELATED"/>
    <property type="match status" value="1"/>
</dbReference>
<accession>A0A2A4X457</accession>
<dbReference type="InterPro" id="IPR001296">
    <property type="entry name" value="Glyco_trans_1"/>
</dbReference>
<dbReference type="GO" id="GO:0016757">
    <property type="term" value="F:glycosyltransferase activity"/>
    <property type="evidence" value="ECO:0007669"/>
    <property type="project" value="InterPro"/>
</dbReference>
<sequence length="397" mass="45437">MDNIMKFAIIGDRGIPARYSGFSTLIEQMATRMVNEYGIDVTIYCRSNYYEDRPKYYNGVRCVYLPAPGGKSLESIIHSNLSILHATFCSYDVVLVLDPGNGPFVLPLRIRGFPILMHTDGMGWKRQKWSPFQQKYYKWSEKITAWFSHWLITDSKAMQQYYVDEYQAESSFIPYAGEVGDGLDDSILREHGLEKNAYYLCCARIEPDNNIDVVIREYRLSNSDKPLIVVGDARYDTAYGRAIAAENDESVRCIGGVYEKDKLNALFAHSYAYLHGHEVGGTNPSLLNAMHRSAAPVAMDVVFHREVMTDEGLFFSKEPNQLASIIQNLEQDESAVTRLRALAKQRSDTYYRWDAVVDGYVKVISVLKDSYKDKQALKNRLVQEVYQPLEFYNKAEQ</sequence>
<reference evidence="5" key="1">
    <citation type="submission" date="2017-08" db="EMBL/GenBank/DDBJ databases">
        <title>A dynamic microbial community with high functional redundancy inhabits the cold, oxic subseafloor aquifer.</title>
        <authorList>
            <person name="Tully B.J."/>
            <person name="Wheat C.G."/>
            <person name="Glazer B.T."/>
            <person name="Huber J.A."/>
        </authorList>
    </citation>
    <scope>NUCLEOTIDE SEQUENCE [LARGE SCALE GENOMIC DNA]</scope>
</reference>
<protein>
    <submittedName>
        <fullName evidence="4">Glycosyl transferase</fullName>
    </submittedName>
</protein>
<evidence type="ECO:0000256" key="1">
    <source>
        <dbReference type="ARBA" id="ARBA00022679"/>
    </source>
</evidence>
<dbReference type="GO" id="GO:0009103">
    <property type="term" value="P:lipopolysaccharide biosynthetic process"/>
    <property type="evidence" value="ECO:0007669"/>
    <property type="project" value="TreeGrafter"/>
</dbReference>
<evidence type="ECO:0000313" key="4">
    <source>
        <dbReference type="EMBL" id="PCI76899.1"/>
    </source>
</evidence>
<feature type="domain" description="DUF1972" evidence="3">
    <location>
        <begin position="8"/>
        <end position="177"/>
    </location>
</feature>
<name>A0A2A4X457_9GAMM</name>
<evidence type="ECO:0000259" key="3">
    <source>
        <dbReference type="Pfam" id="PF09314"/>
    </source>
</evidence>
<evidence type="ECO:0000259" key="2">
    <source>
        <dbReference type="Pfam" id="PF00534"/>
    </source>
</evidence>
<proteinExistence type="predicted"/>
<dbReference type="AlphaFoldDB" id="A0A2A4X457"/>
<feature type="domain" description="Glycosyl transferase family 1" evidence="2">
    <location>
        <begin position="189"/>
        <end position="345"/>
    </location>
</feature>
<dbReference type="PANTHER" id="PTHR46401:SF2">
    <property type="entry name" value="GLYCOSYLTRANSFERASE WBBK-RELATED"/>
    <property type="match status" value="1"/>
</dbReference>
<dbReference type="Pfam" id="PF00534">
    <property type="entry name" value="Glycos_transf_1"/>
    <property type="match status" value="1"/>
</dbReference>
<gene>
    <name evidence="4" type="ORF">COB20_09455</name>
</gene>
<organism evidence="4 5">
    <name type="scientific">SAR86 cluster bacterium</name>
    <dbReference type="NCBI Taxonomy" id="2030880"/>
    <lineage>
        <taxon>Bacteria</taxon>
        <taxon>Pseudomonadati</taxon>
        <taxon>Pseudomonadota</taxon>
        <taxon>Gammaproteobacteria</taxon>
        <taxon>SAR86 cluster</taxon>
    </lineage>
</organism>
<dbReference type="Proteomes" id="UP000218767">
    <property type="component" value="Unassembled WGS sequence"/>
</dbReference>
<dbReference type="InterPro" id="IPR015393">
    <property type="entry name" value="DUF1972"/>
</dbReference>
<evidence type="ECO:0000313" key="5">
    <source>
        <dbReference type="Proteomes" id="UP000218767"/>
    </source>
</evidence>
<dbReference type="Gene3D" id="3.40.50.2000">
    <property type="entry name" value="Glycogen Phosphorylase B"/>
    <property type="match status" value="2"/>
</dbReference>
<dbReference type="Pfam" id="PF09314">
    <property type="entry name" value="DUF1972"/>
    <property type="match status" value="1"/>
</dbReference>
<dbReference type="SUPFAM" id="SSF53756">
    <property type="entry name" value="UDP-Glycosyltransferase/glycogen phosphorylase"/>
    <property type="match status" value="1"/>
</dbReference>
<keyword evidence="1 4" id="KW-0808">Transferase</keyword>
<dbReference type="EMBL" id="NVUL01000051">
    <property type="protein sequence ID" value="PCI76899.1"/>
    <property type="molecule type" value="Genomic_DNA"/>
</dbReference>
<comment type="caution">
    <text evidence="4">The sequence shown here is derived from an EMBL/GenBank/DDBJ whole genome shotgun (WGS) entry which is preliminary data.</text>
</comment>